<dbReference type="AlphaFoldDB" id="A0A8S9MPI2"/>
<gene>
    <name evidence="1" type="ORF">F2Q69_00053445</name>
</gene>
<evidence type="ECO:0000313" key="2">
    <source>
        <dbReference type="Proteomes" id="UP000712600"/>
    </source>
</evidence>
<proteinExistence type="predicted"/>
<dbReference type="Proteomes" id="UP000712600">
    <property type="component" value="Unassembled WGS sequence"/>
</dbReference>
<reference evidence="1" key="1">
    <citation type="submission" date="2019-12" db="EMBL/GenBank/DDBJ databases">
        <title>Genome sequencing and annotation of Brassica cretica.</title>
        <authorList>
            <person name="Studholme D.J."/>
            <person name="Sarris P."/>
        </authorList>
    </citation>
    <scope>NUCLEOTIDE SEQUENCE</scope>
    <source>
        <strain evidence="1">PFS-109/04</strain>
        <tissue evidence="1">Leaf</tissue>
    </source>
</reference>
<accession>A0A8S9MPI2</accession>
<sequence length="89" mass="9603">MSARVSARMLPVTCAVTHGHTHVVRHVSDTCRETHPRLHVSQHAQPSCVATHCPLHFSLHVQFANTATPQATACQAASAPIHVYTSSLC</sequence>
<protein>
    <submittedName>
        <fullName evidence="1">Uncharacterized protein</fullName>
    </submittedName>
</protein>
<name>A0A8S9MPI2_BRACR</name>
<evidence type="ECO:0000313" key="1">
    <source>
        <dbReference type="EMBL" id="KAF3485261.1"/>
    </source>
</evidence>
<dbReference type="EMBL" id="QGKX02002183">
    <property type="protein sequence ID" value="KAF3485261.1"/>
    <property type="molecule type" value="Genomic_DNA"/>
</dbReference>
<comment type="caution">
    <text evidence="1">The sequence shown here is derived from an EMBL/GenBank/DDBJ whole genome shotgun (WGS) entry which is preliminary data.</text>
</comment>
<organism evidence="1 2">
    <name type="scientific">Brassica cretica</name>
    <name type="common">Mustard</name>
    <dbReference type="NCBI Taxonomy" id="69181"/>
    <lineage>
        <taxon>Eukaryota</taxon>
        <taxon>Viridiplantae</taxon>
        <taxon>Streptophyta</taxon>
        <taxon>Embryophyta</taxon>
        <taxon>Tracheophyta</taxon>
        <taxon>Spermatophyta</taxon>
        <taxon>Magnoliopsida</taxon>
        <taxon>eudicotyledons</taxon>
        <taxon>Gunneridae</taxon>
        <taxon>Pentapetalae</taxon>
        <taxon>rosids</taxon>
        <taxon>malvids</taxon>
        <taxon>Brassicales</taxon>
        <taxon>Brassicaceae</taxon>
        <taxon>Brassiceae</taxon>
        <taxon>Brassica</taxon>
    </lineage>
</organism>